<sequence length="571" mass="65524">MQKKRVAKVKRAKAGKGKKDGKQETKAVKESDVEKAKAAAALWELRLRVTDTSLVEYREASRRLARANEELTDRLYRAEQDAIDITGFLSRQDAAKEKKINVLQKSLKAQEELARKEQKKVVEDYTKQINEMKELFTKKSSDFDMIQDGMKTIKEFQKRKSQMEQELIDIRENMDAADKDHREKLNILEQNFFLEKIRLEREAEKTIALVEEKAHVEAIVQLDDASRSVFKENVRLNEALKYHIKESELLQMLANSMEKEKASLALDKNTLELMVKKNAAQMQAQNQELSKLRAKVTYLEQALELKEEGPGRGGEKEKTLVSIPAGQVELEELRRVLSMRERELGNVKRLASGIVQQRTEMERFFHEALAQVKEEITATRSQYKKEALQAYHRRLREATAGKQKFPPIRTFRKGPHSTNSVYSDMEAAARWTHQPGSQVEVTDLTWEQKEQVLRLLFAKMNGQKERKASRHPASPASSEMKKLIDSDAAGSMMTRKALQPSGSSASIPARLPVAQSMAASGGVEDWHVRRQRQQTVQTRFIPQMSFPQNRAVFLWSGKKKKKKYTPLNGFL</sequence>
<evidence type="ECO:0000256" key="7">
    <source>
        <dbReference type="ARBA" id="ARBA00023212"/>
    </source>
</evidence>
<keyword evidence="7" id="KW-0206">Cytoskeleton</keyword>
<name>A0AAQ4PXY7_GASAC</name>
<dbReference type="PANTHER" id="PTHR14845:SF5">
    <property type="entry name" value="BASAL BODY-ORIENTATION FACTOR 1"/>
    <property type="match status" value="1"/>
</dbReference>
<evidence type="ECO:0000256" key="9">
    <source>
        <dbReference type="ARBA" id="ARBA00031573"/>
    </source>
</evidence>
<evidence type="ECO:0000259" key="12">
    <source>
        <dbReference type="Pfam" id="PF14988"/>
    </source>
</evidence>
<evidence type="ECO:0000256" key="10">
    <source>
        <dbReference type="SAM" id="Coils"/>
    </source>
</evidence>
<evidence type="ECO:0000256" key="4">
    <source>
        <dbReference type="ARBA" id="ARBA00022490"/>
    </source>
</evidence>
<reference evidence="13 14" key="1">
    <citation type="journal article" date="2021" name="G3 (Bethesda)">
        <title>Improved contiguity of the threespine stickleback genome using long-read sequencing.</title>
        <authorList>
            <person name="Nath S."/>
            <person name="Shaw D.E."/>
            <person name="White M.A."/>
        </authorList>
    </citation>
    <scope>NUCLEOTIDE SEQUENCE [LARGE SCALE GENOMIC DNA]</scope>
    <source>
        <strain evidence="13 14">Lake Benthic</strain>
    </source>
</reference>
<keyword evidence="4" id="KW-0963">Cytoplasm</keyword>
<keyword evidence="14" id="KW-1185">Reference proteome</keyword>
<dbReference type="PANTHER" id="PTHR14845">
    <property type="entry name" value="COILED-COIL DOMAIN-CONTAINING 166"/>
    <property type="match status" value="1"/>
</dbReference>
<accession>A0AAQ4PXY7</accession>
<dbReference type="AlphaFoldDB" id="A0AAQ4PXY7"/>
<dbReference type="Proteomes" id="UP000007635">
    <property type="component" value="Chromosome XV"/>
</dbReference>
<dbReference type="Ensembl" id="ENSGACT00000076676.1">
    <property type="protein sequence ID" value="ENSGACP00000043700.1"/>
    <property type="gene ID" value="ENSGACG00000007763.2"/>
</dbReference>
<reference evidence="13" key="3">
    <citation type="submission" date="2025-09" db="UniProtKB">
        <authorList>
            <consortium name="Ensembl"/>
        </authorList>
    </citation>
    <scope>IDENTIFICATION</scope>
</reference>
<evidence type="ECO:0000256" key="6">
    <source>
        <dbReference type="ARBA" id="ARBA00023069"/>
    </source>
</evidence>
<protein>
    <recommendedName>
        <fullName evidence="3">Basal body-orientation factor 1</fullName>
    </recommendedName>
    <alternativeName>
        <fullName evidence="9">Coiled-coil domain-containing protein 176</fullName>
    </alternativeName>
</protein>
<proteinExistence type="inferred from homology"/>
<evidence type="ECO:0000256" key="5">
    <source>
        <dbReference type="ARBA" id="ARBA00023054"/>
    </source>
</evidence>
<feature type="compositionally biased region" description="Basic residues" evidence="11">
    <location>
        <begin position="1"/>
        <end position="16"/>
    </location>
</feature>
<keyword evidence="5 10" id="KW-0175">Coiled coil</keyword>
<evidence type="ECO:0000256" key="8">
    <source>
        <dbReference type="ARBA" id="ARBA00023273"/>
    </source>
</evidence>
<evidence type="ECO:0000256" key="3">
    <source>
        <dbReference type="ARBA" id="ARBA00015392"/>
    </source>
</evidence>
<dbReference type="GeneTree" id="ENSGT00940000154427"/>
<evidence type="ECO:0000256" key="2">
    <source>
        <dbReference type="ARBA" id="ARBA00007508"/>
    </source>
</evidence>
<feature type="coiled-coil region" evidence="10">
    <location>
        <begin position="54"/>
        <end position="180"/>
    </location>
</feature>
<keyword evidence="6" id="KW-0969">Cilium</keyword>
<feature type="region of interest" description="Disordered" evidence="11">
    <location>
        <begin position="1"/>
        <end position="33"/>
    </location>
</feature>
<dbReference type="Pfam" id="PF14988">
    <property type="entry name" value="DUF4515"/>
    <property type="match status" value="1"/>
</dbReference>
<evidence type="ECO:0000313" key="14">
    <source>
        <dbReference type="Proteomes" id="UP000007635"/>
    </source>
</evidence>
<evidence type="ECO:0000256" key="1">
    <source>
        <dbReference type="ARBA" id="ARBA00004120"/>
    </source>
</evidence>
<feature type="compositionally biased region" description="Basic and acidic residues" evidence="11">
    <location>
        <begin position="17"/>
        <end position="33"/>
    </location>
</feature>
<comment type="subcellular location">
    <subcellularLocation>
        <location evidence="1">Cytoplasm</location>
        <location evidence="1">Cytoskeleton</location>
        <location evidence="1">Cilium basal body</location>
    </subcellularLocation>
</comment>
<comment type="similarity">
    <text evidence="2">Belongs to the BBOF1 family.</text>
</comment>
<organism evidence="13 14">
    <name type="scientific">Gasterosteus aculeatus aculeatus</name>
    <name type="common">three-spined stickleback</name>
    <dbReference type="NCBI Taxonomy" id="481459"/>
    <lineage>
        <taxon>Eukaryota</taxon>
        <taxon>Metazoa</taxon>
        <taxon>Chordata</taxon>
        <taxon>Craniata</taxon>
        <taxon>Vertebrata</taxon>
        <taxon>Euteleostomi</taxon>
        <taxon>Actinopterygii</taxon>
        <taxon>Neopterygii</taxon>
        <taxon>Teleostei</taxon>
        <taxon>Neoteleostei</taxon>
        <taxon>Acanthomorphata</taxon>
        <taxon>Eupercaria</taxon>
        <taxon>Perciformes</taxon>
        <taxon>Cottioidei</taxon>
        <taxon>Gasterosteales</taxon>
        <taxon>Gasterosteidae</taxon>
        <taxon>Gasterosteus</taxon>
    </lineage>
</organism>
<feature type="coiled-coil region" evidence="10">
    <location>
        <begin position="275"/>
        <end position="302"/>
    </location>
</feature>
<keyword evidence="8" id="KW-0966">Cell projection</keyword>
<evidence type="ECO:0000256" key="11">
    <source>
        <dbReference type="SAM" id="MobiDB-lite"/>
    </source>
</evidence>
<evidence type="ECO:0000313" key="13">
    <source>
        <dbReference type="Ensembl" id="ENSGACP00000043700.1"/>
    </source>
</evidence>
<dbReference type="InterPro" id="IPR032777">
    <property type="entry name" value="DUF4515"/>
</dbReference>
<feature type="domain" description="DUF4515" evidence="12">
    <location>
        <begin position="88"/>
        <end position="272"/>
    </location>
</feature>
<reference evidence="13" key="2">
    <citation type="submission" date="2025-08" db="UniProtKB">
        <authorList>
            <consortium name="Ensembl"/>
        </authorList>
    </citation>
    <scope>IDENTIFICATION</scope>
</reference>